<evidence type="ECO:0000313" key="2">
    <source>
        <dbReference type="Proteomes" id="UP001497535"/>
    </source>
</evidence>
<organism evidence="1 2">
    <name type="scientific">Meloidogyne enterolobii</name>
    <name type="common">Root-knot nematode worm</name>
    <name type="synonym">Meloidogyne mayaguensis</name>
    <dbReference type="NCBI Taxonomy" id="390850"/>
    <lineage>
        <taxon>Eukaryota</taxon>
        <taxon>Metazoa</taxon>
        <taxon>Ecdysozoa</taxon>
        <taxon>Nematoda</taxon>
        <taxon>Chromadorea</taxon>
        <taxon>Rhabditida</taxon>
        <taxon>Tylenchina</taxon>
        <taxon>Tylenchomorpha</taxon>
        <taxon>Tylenchoidea</taxon>
        <taxon>Meloidogynidae</taxon>
        <taxon>Meloidogyninae</taxon>
        <taxon>Meloidogyne</taxon>
    </lineage>
</organism>
<name>A0ACB1AS10_MELEN</name>
<sequence>MIINSQTNNNFIFNKEVVKELLKIYSKIQKFRLLRMYEIQRRNPKQITMAKLSIRNILVLSILIRRILLKKAEKCFLILLLFLFTAQNEASSNRVVPIN</sequence>
<proteinExistence type="predicted"/>
<protein>
    <submittedName>
        <fullName evidence="1">Uncharacterized protein</fullName>
    </submittedName>
</protein>
<reference evidence="1" key="1">
    <citation type="submission" date="2023-11" db="EMBL/GenBank/DDBJ databases">
        <authorList>
            <person name="Poullet M."/>
        </authorList>
    </citation>
    <scope>NUCLEOTIDE SEQUENCE</scope>
    <source>
        <strain evidence="1">E1834</strain>
    </source>
</reference>
<accession>A0ACB1AS10</accession>
<evidence type="ECO:0000313" key="1">
    <source>
        <dbReference type="EMBL" id="CAK5102529.1"/>
    </source>
</evidence>
<gene>
    <name evidence="1" type="ORF">MENTE1834_LOCUS42542</name>
</gene>
<dbReference type="EMBL" id="CAVMJV010000112">
    <property type="protein sequence ID" value="CAK5102529.1"/>
    <property type="molecule type" value="Genomic_DNA"/>
</dbReference>
<comment type="caution">
    <text evidence="1">The sequence shown here is derived from an EMBL/GenBank/DDBJ whole genome shotgun (WGS) entry which is preliminary data.</text>
</comment>
<dbReference type="Proteomes" id="UP001497535">
    <property type="component" value="Unassembled WGS sequence"/>
</dbReference>
<keyword evidence="2" id="KW-1185">Reference proteome</keyword>